<sequence>MQRQLPATTAAVDASDVDPGGGRELRPWALRAARSSTAVGCDEAVAAIIAALTSPPAVAGAAAVRSLARDLPQGHDWRNVDIPASILAAAAARAAAAAATVAAADVAASASEVANTNDGGNSCGAAPSPIWPLSARPLQVLADGSDDADPAAAAAATAVLESVSATLLDTGIMAVRDAVTRVRGVALEKADLVLQAGAAAGPPRGMAAGAGSWTGPWSQRASEGAPGRRLGRPRAPLDPGPAAGPPGQQPTGAGHGASAGWGADGASGGASVAGADAAEAEAAEARAVWGRVRALLVLPYEVSSGVAGLLAAEARRMSGRQLAAVLAAVGSLALRWPPAVEEALTDRALQLLAAASPSQGRQGPADAGPAVALPPALAALLMLLLVAVLPMQLSKRKVRWLMWWPFRTALLAGRGEDLHPLQPLERGMESGAPADRRGARDAAEALPLVAVAALVAASVRLQLRIAGTPEEAAALQRIAGEARGLSGRRLATLLRVLTAEKVVLETQILDKLVLHLDALARDGAFPPRELLSLLADLGQQGFVWRRSQASGMLGCFFDPIAAMAVEQQEDERAAAVAVGAARRAALPKAVAVAAERAAARGALAEGSAYSREAVVAACGELEDLVGRLQLTWADPAHVDALRDQLSRFAASGGSRPLDVFLAWRTLIRAPSWRPSAAQTSADDLDAFIAGARAGIIGRAGGASFLEGAD</sequence>
<dbReference type="EMBL" id="LSYV01000010">
    <property type="protein sequence ID" value="KXZ52519.1"/>
    <property type="molecule type" value="Genomic_DNA"/>
</dbReference>
<evidence type="ECO:0000256" key="1">
    <source>
        <dbReference type="SAM" id="MobiDB-lite"/>
    </source>
</evidence>
<reference evidence="3" key="1">
    <citation type="journal article" date="2016" name="Nat. Commun.">
        <title>The Gonium pectorale genome demonstrates co-option of cell cycle regulation during the evolution of multicellularity.</title>
        <authorList>
            <person name="Hanschen E.R."/>
            <person name="Marriage T.N."/>
            <person name="Ferris P.J."/>
            <person name="Hamaji T."/>
            <person name="Toyoda A."/>
            <person name="Fujiyama A."/>
            <person name="Neme R."/>
            <person name="Noguchi H."/>
            <person name="Minakuchi Y."/>
            <person name="Suzuki M."/>
            <person name="Kawai-Toyooka H."/>
            <person name="Smith D.R."/>
            <person name="Sparks H."/>
            <person name="Anderson J."/>
            <person name="Bakaric R."/>
            <person name="Luria V."/>
            <person name="Karger A."/>
            <person name="Kirschner M.W."/>
            <person name="Durand P.M."/>
            <person name="Michod R.E."/>
            <person name="Nozaki H."/>
            <person name="Olson B.J."/>
        </authorList>
    </citation>
    <scope>NUCLEOTIDE SEQUENCE [LARGE SCALE GENOMIC DNA]</scope>
    <source>
        <strain evidence="3">NIES-2863</strain>
    </source>
</reference>
<name>A0A150GRQ8_GONPE</name>
<evidence type="ECO:0000313" key="2">
    <source>
        <dbReference type="EMBL" id="KXZ52519.1"/>
    </source>
</evidence>
<proteinExistence type="predicted"/>
<keyword evidence="3" id="KW-1185">Reference proteome</keyword>
<feature type="region of interest" description="Disordered" evidence="1">
    <location>
        <begin position="200"/>
        <end position="271"/>
    </location>
</feature>
<organism evidence="2 3">
    <name type="scientific">Gonium pectorale</name>
    <name type="common">Green alga</name>
    <dbReference type="NCBI Taxonomy" id="33097"/>
    <lineage>
        <taxon>Eukaryota</taxon>
        <taxon>Viridiplantae</taxon>
        <taxon>Chlorophyta</taxon>
        <taxon>core chlorophytes</taxon>
        <taxon>Chlorophyceae</taxon>
        <taxon>CS clade</taxon>
        <taxon>Chlamydomonadales</taxon>
        <taxon>Volvocaceae</taxon>
        <taxon>Gonium</taxon>
    </lineage>
</organism>
<protein>
    <submittedName>
        <fullName evidence="2">Uncharacterized protein</fullName>
    </submittedName>
</protein>
<feature type="compositionally biased region" description="Gly residues" evidence="1">
    <location>
        <begin position="253"/>
        <end position="268"/>
    </location>
</feature>
<evidence type="ECO:0000313" key="3">
    <source>
        <dbReference type="Proteomes" id="UP000075714"/>
    </source>
</evidence>
<accession>A0A150GRQ8</accession>
<feature type="compositionally biased region" description="Pro residues" evidence="1">
    <location>
        <begin position="236"/>
        <end position="248"/>
    </location>
</feature>
<dbReference type="Proteomes" id="UP000075714">
    <property type="component" value="Unassembled WGS sequence"/>
</dbReference>
<comment type="caution">
    <text evidence="2">The sequence shown here is derived from an EMBL/GenBank/DDBJ whole genome shotgun (WGS) entry which is preliminary data.</text>
</comment>
<feature type="region of interest" description="Disordered" evidence="1">
    <location>
        <begin position="1"/>
        <end position="21"/>
    </location>
</feature>
<feature type="compositionally biased region" description="Low complexity" evidence="1">
    <location>
        <begin position="200"/>
        <end position="211"/>
    </location>
</feature>
<dbReference type="AlphaFoldDB" id="A0A150GRQ8"/>
<feature type="compositionally biased region" description="Low complexity" evidence="1">
    <location>
        <begin position="7"/>
        <end position="18"/>
    </location>
</feature>
<gene>
    <name evidence="2" type="ORF">GPECTOR_9g563</name>
</gene>